<sequence>MSDSFWTALLTSLAAAVVTTLGIWTIRRFADWGHRNSAYFMCFAAGVLISASFLHMIPQAFALSRHGPTMLLVGFFGMHLFNRFITAFVCDRDPQRKDYALGLLPMLGIGFHSFIDGFIYSIAFSASVLTGLLATVGMVLHEFPEGIVTYLLLVKSGFTERRSSWLAFVAAAASTPLGMLVSWPMVSSISQPSLGLLLSLSAGVLVYVGATHLLPRAEQEHRRYSLVALGGGVLVAAIIVLSKA</sequence>
<keyword evidence="2 5" id="KW-0812">Transmembrane</keyword>
<evidence type="ECO:0000256" key="3">
    <source>
        <dbReference type="ARBA" id="ARBA00022989"/>
    </source>
</evidence>
<dbReference type="PANTHER" id="PTHR11040">
    <property type="entry name" value="ZINC/IRON TRANSPORTER"/>
    <property type="match status" value="1"/>
</dbReference>
<keyword evidence="7" id="KW-1185">Reference proteome</keyword>
<dbReference type="Pfam" id="PF02535">
    <property type="entry name" value="Zip"/>
    <property type="match status" value="1"/>
</dbReference>
<keyword evidence="3 5" id="KW-1133">Transmembrane helix</keyword>
<dbReference type="GO" id="GO:0005385">
    <property type="term" value="F:zinc ion transmembrane transporter activity"/>
    <property type="evidence" value="ECO:0007669"/>
    <property type="project" value="TreeGrafter"/>
</dbReference>
<comment type="subcellular location">
    <subcellularLocation>
        <location evidence="1">Membrane</location>
        <topology evidence="1">Multi-pass membrane protein</topology>
    </subcellularLocation>
</comment>
<evidence type="ECO:0000256" key="5">
    <source>
        <dbReference type="SAM" id="Phobius"/>
    </source>
</evidence>
<organism evidence="6 7">
    <name type="scientific">Malikia spinosa</name>
    <dbReference type="NCBI Taxonomy" id="86180"/>
    <lineage>
        <taxon>Bacteria</taxon>
        <taxon>Pseudomonadati</taxon>
        <taxon>Pseudomonadota</taxon>
        <taxon>Betaproteobacteria</taxon>
        <taxon>Burkholderiales</taxon>
        <taxon>Comamonadaceae</taxon>
        <taxon>Malikia</taxon>
    </lineage>
</organism>
<evidence type="ECO:0000313" key="7">
    <source>
        <dbReference type="Proteomes" id="UP000238326"/>
    </source>
</evidence>
<feature type="transmembrane region" description="Helical" evidence="5">
    <location>
        <begin position="165"/>
        <end position="186"/>
    </location>
</feature>
<dbReference type="Proteomes" id="UP000238326">
    <property type="component" value="Unassembled WGS sequence"/>
</dbReference>
<name>A0A2S9KEK2_9BURK</name>
<evidence type="ECO:0000313" key="6">
    <source>
        <dbReference type="EMBL" id="PRD68874.1"/>
    </source>
</evidence>
<evidence type="ECO:0000256" key="4">
    <source>
        <dbReference type="ARBA" id="ARBA00023136"/>
    </source>
</evidence>
<dbReference type="AlphaFoldDB" id="A0A2S9KEK2"/>
<feature type="transmembrane region" description="Helical" evidence="5">
    <location>
        <begin position="226"/>
        <end position="242"/>
    </location>
</feature>
<feature type="transmembrane region" description="Helical" evidence="5">
    <location>
        <begin position="38"/>
        <end position="57"/>
    </location>
</feature>
<proteinExistence type="predicted"/>
<evidence type="ECO:0000256" key="2">
    <source>
        <dbReference type="ARBA" id="ARBA00022692"/>
    </source>
</evidence>
<evidence type="ECO:0000256" key="1">
    <source>
        <dbReference type="ARBA" id="ARBA00004141"/>
    </source>
</evidence>
<dbReference type="RefSeq" id="WP_105729613.1">
    <property type="nucleotide sequence ID" value="NZ_PVLR01000023.1"/>
</dbReference>
<reference evidence="6 7" key="1">
    <citation type="submission" date="2018-03" db="EMBL/GenBank/DDBJ databases">
        <title>Comparative genomics illustrates the genes involved in a hyperalkaliphilic mechanisms of Serpentinomonas isolated from highly-alkaline calcium-rich serpentinized springs.</title>
        <authorList>
            <person name="Suzuki S."/>
            <person name="Ishii S."/>
            <person name="Walworth N."/>
            <person name="Bird L."/>
            <person name="Kuenen J.G."/>
            <person name="Nealson K.H."/>
        </authorList>
    </citation>
    <scope>NUCLEOTIDE SEQUENCE [LARGE SCALE GENOMIC DNA]</scope>
    <source>
        <strain evidence="6 7">83</strain>
    </source>
</reference>
<comment type="caution">
    <text evidence="6">The sequence shown here is derived from an EMBL/GenBank/DDBJ whole genome shotgun (WGS) entry which is preliminary data.</text>
</comment>
<feature type="transmembrane region" description="Helical" evidence="5">
    <location>
        <begin position="101"/>
        <end position="123"/>
    </location>
</feature>
<dbReference type="InterPro" id="IPR003689">
    <property type="entry name" value="ZIP"/>
</dbReference>
<gene>
    <name evidence="6" type="ORF">C6P61_08960</name>
</gene>
<feature type="transmembrane region" description="Helical" evidence="5">
    <location>
        <begin position="129"/>
        <end position="153"/>
    </location>
</feature>
<feature type="transmembrane region" description="Helical" evidence="5">
    <location>
        <begin position="192"/>
        <end position="214"/>
    </location>
</feature>
<feature type="transmembrane region" description="Helical" evidence="5">
    <location>
        <begin position="69"/>
        <end position="89"/>
    </location>
</feature>
<feature type="transmembrane region" description="Helical" evidence="5">
    <location>
        <begin position="6"/>
        <end position="26"/>
    </location>
</feature>
<accession>A0A2S9KEK2</accession>
<dbReference type="EMBL" id="PVLR01000023">
    <property type="protein sequence ID" value="PRD68874.1"/>
    <property type="molecule type" value="Genomic_DNA"/>
</dbReference>
<dbReference type="GO" id="GO:0016020">
    <property type="term" value="C:membrane"/>
    <property type="evidence" value="ECO:0007669"/>
    <property type="project" value="UniProtKB-SubCell"/>
</dbReference>
<dbReference type="OrthoDB" id="9806593at2"/>
<protein>
    <submittedName>
        <fullName evidence="6">ZIP family metal transporter</fullName>
    </submittedName>
</protein>
<keyword evidence="4 5" id="KW-0472">Membrane</keyword>